<evidence type="ECO:0000313" key="4">
    <source>
        <dbReference type="Proteomes" id="UP000191144"/>
    </source>
</evidence>
<gene>
    <name evidence="3" type="ORF">LAME_0B03774G</name>
</gene>
<keyword evidence="2" id="KW-1133">Transmembrane helix</keyword>
<reference evidence="4" key="1">
    <citation type="submission" date="2016-03" db="EMBL/GenBank/DDBJ databases">
        <authorList>
            <person name="Devillers Hugo."/>
        </authorList>
    </citation>
    <scope>NUCLEOTIDE SEQUENCE [LARGE SCALE GENOMIC DNA]</scope>
</reference>
<dbReference type="Proteomes" id="UP000191144">
    <property type="component" value="Chromosome B"/>
</dbReference>
<name>A0A1G4IUD7_9SACH</name>
<feature type="region of interest" description="Disordered" evidence="1">
    <location>
        <begin position="164"/>
        <end position="188"/>
    </location>
</feature>
<sequence>MSCTDLGGFRKVSFNIADAEGGGLQFPIGRASLKDPERFDRENNFLFHEKSLSKKHALLCIKRLLPAEKDPYVPLLDQFRISVQDLGSTHGLVDLQSQDADAKIIDLKNGERFGLIKLYQPVAAGQSRGAKLKFQVSLKTNEARPDSGTLDLFLSNVTYEDSPYVSRPPTMGRTEAVSSPSSSSSDLNFSEEFGLELDTCERDSTPRNCDVDHKVVLLDDEPNHNGESERSINLEMEVEDVEEYGGEVSSQEQSEDDTELLTEKSVCPTLFVARENSELKVSEAVISVEEPPSYKDLPVAEISASRDVTPQCYDCATAVDLPDEDNSDALPINVFCQSSRKRRLETEDEARPVMTDDFKRAKVGPIIGDQPQAMPVDTKKVIIGGMIGFLAGSVGTLGLLVGIANMG</sequence>
<evidence type="ECO:0000256" key="1">
    <source>
        <dbReference type="SAM" id="MobiDB-lite"/>
    </source>
</evidence>
<evidence type="ECO:0000256" key="2">
    <source>
        <dbReference type="SAM" id="Phobius"/>
    </source>
</evidence>
<proteinExistence type="predicted"/>
<accession>A0A1G4IUD7</accession>
<keyword evidence="2" id="KW-0472">Membrane</keyword>
<evidence type="ECO:0000313" key="3">
    <source>
        <dbReference type="EMBL" id="SCU80571.1"/>
    </source>
</evidence>
<feature type="transmembrane region" description="Helical" evidence="2">
    <location>
        <begin position="381"/>
        <end position="404"/>
    </location>
</feature>
<protein>
    <submittedName>
        <fullName evidence="3">LAME_0B03774g1_1</fullName>
    </submittedName>
</protein>
<dbReference type="AlphaFoldDB" id="A0A1G4IUD7"/>
<dbReference type="OrthoDB" id="4068945at2759"/>
<dbReference type="EMBL" id="LT598478">
    <property type="protein sequence ID" value="SCU80571.1"/>
    <property type="molecule type" value="Genomic_DNA"/>
</dbReference>
<keyword evidence="2" id="KW-0812">Transmembrane</keyword>
<organism evidence="3 4">
    <name type="scientific">Lachancea meyersii CBS 8951</name>
    <dbReference type="NCBI Taxonomy" id="1266667"/>
    <lineage>
        <taxon>Eukaryota</taxon>
        <taxon>Fungi</taxon>
        <taxon>Dikarya</taxon>
        <taxon>Ascomycota</taxon>
        <taxon>Saccharomycotina</taxon>
        <taxon>Saccharomycetes</taxon>
        <taxon>Saccharomycetales</taxon>
        <taxon>Saccharomycetaceae</taxon>
        <taxon>Lachancea</taxon>
    </lineage>
</organism>
<keyword evidence="4" id="KW-1185">Reference proteome</keyword>